<dbReference type="EMBL" id="AYSO01000020">
    <property type="protein sequence ID" value="KIE45035.1"/>
    <property type="molecule type" value="Genomic_DNA"/>
</dbReference>
<evidence type="ECO:0000259" key="3">
    <source>
        <dbReference type="PROSITE" id="PS51000"/>
    </source>
</evidence>
<dbReference type="PANTHER" id="PTHR34580">
    <property type="match status" value="1"/>
</dbReference>
<dbReference type="Pfam" id="PF08279">
    <property type="entry name" value="HTH_11"/>
    <property type="match status" value="1"/>
</dbReference>
<dbReference type="PROSITE" id="PS52050">
    <property type="entry name" value="WYL"/>
    <property type="match status" value="1"/>
</dbReference>
<keyword evidence="2" id="KW-0804">Transcription</keyword>
<evidence type="ECO:0000256" key="1">
    <source>
        <dbReference type="ARBA" id="ARBA00023015"/>
    </source>
</evidence>
<organism evidence="4 5">
    <name type="scientific">Clostridium argentinense CDC 2741</name>
    <dbReference type="NCBI Taxonomy" id="1418104"/>
    <lineage>
        <taxon>Bacteria</taxon>
        <taxon>Bacillati</taxon>
        <taxon>Bacillota</taxon>
        <taxon>Clostridia</taxon>
        <taxon>Eubacteriales</taxon>
        <taxon>Clostridiaceae</taxon>
        <taxon>Clostridium</taxon>
    </lineage>
</organism>
<dbReference type="InterPro" id="IPR013196">
    <property type="entry name" value="HTH_11"/>
</dbReference>
<evidence type="ECO:0000256" key="2">
    <source>
        <dbReference type="ARBA" id="ARBA00023163"/>
    </source>
</evidence>
<evidence type="ECO:0000313" key="5">
    <source>
        <dbReference type="Proteomes" id="UP000031366"/>
    </source>
</evidence>
<dbReference type="InterPro" id="IPR051534">
    <property type="entry name" value="CBASS_pafABC_assoc_protein"/>
</dbReference>
<dbReference type="PIRSF" id="PIRSF016838">
    <property type="entry name" value="PafC"/>
    <property type="match status" value="1"/>
</dbReference>
<comment type="caution">
    <text evidence="4">The sequence shown here is derived from an EMBL/GenBank/DDBJ whole genome shotgun (WGS) entry which is preliminary data.</text>
</comment>
<dbReference type="AlphaFoldDB" id="A0A0C1UBW5"/>
<protein>
    <submittedName>
        <fullName evidence="4">DeoR-like helix-turn-helix domain protein</fullName>
    </submittedName>
</protein>
<dbReference type="InterPro" id="IPR026881">
    <property type="entry name" value="WYL_dom"/>
</dbReference>
<keyword evidence="1" id="KW-0805">Transcription regulation</keyword>
<dbReference type="InterPro" id="IPR028349">
    <property type="entry name" value="PafC-like"/>
</dbReference>
<accession>A0A0C1UBW5</accession>
<dbReference type="SUPFAM" id="SSF46785">
    <property type="entry name" value="Winged helix' DNA-binding domain"/>
    <property type="match status" value="1"/>
</dbReference>
<dbReference type="Pfam" id="PF13280">
    <property type="entry name" value="WYL"/>
    <property type="match status" value="1"/>
</dbReference>
<dbReference type="InterPro" id="IPR001034">
    <property type="entry name" value="DeoR_HTH"/>
</dbReference>
<dbReference type="PANTHER" id="PTHR34580:SF1">
    <property type="entry name" value="PROTEIN PAFC"/>
    <property type="match status" value="1"/>
</dbReference>
<reference evidence="4 5" key="1">
    <citation type="journal article" date="2015" name="Infect. Genet. Evol.">
        <title>Genomic sequences of six botulinum neurotoxin-producing strains representing three clostridial species illustrate the mobility and diversity of botulinum neurotoxin genes.</title>
        <authorList>
            <person name="Smith T.J."/>
            <person name="Hill K.K."/>
            <person name="Xie G."/>
            <person name="Foley B.T."/>
            <person name="Williamson C.H."/>
            <person name="Foster J.T."/>
            <person name="Johnson S.L."/>
            <person name="Chertkov O."/>
            <person name="Teshima H."/>
            <person name="Gibbons H.S."/>
            <person name="Johnsky L.A."/>
            <person name="Karavis M.A."/>
            <person name="Smith L.A."/>
        </authorList>
    </citation>
    <scope>NUCLEOTIDE SEQUENCE [LARGE SCALE GENOMIC DNA]</scope>
    <source>
        <strain evidence="4 5">CDC 2741</strain>
    </source>
</reference>
<feature type="domain" description="HTH deoR-type" evidence="3">
    <location>
        <begin position="22"/>
        <end position="77"/>
    </location>
</feature>
<proteinExistence type="predicted"/>
<keyword evidence="5" id="KW-1185">Reference proteome</keyword>
<sequence>MANTVRRYGYAEILSKGNITMKIDRLLGIITVLLNNDKVKSKDLAEKFEVSIRTVYRDIEDLCKAGIPIVTYQGGNGGIGISEGYVIDKNMLTIEDLDNIMIGLKSIESISHDSNIKLLLEKLMPKGEDIISISNNMFIDLSSFYKTSLSKKISMLRKAIYDKSEVIFEYFSPKGISKRCIEPYFITFKWSAWYVFGYCKLRKDFRLFKLNRMSCVKESDIKFTIRHIPAELTELDNYFTKDEKVITMLIDRSIEYEVVESYGVNSYEITEDNRIKFDLHYTNHDFAMKFIMGLGDKVEVLSPKSIIDQLKVSAENILNKYK</sequence>
<dbReference type="Pfam" id="PF25583">
    <property type="entry name" value="WCX"/>
    <property type="match status" value="1"/>
</dbReference>
<gene>
    <name evidence="4" type="ORF">U732_719</name>
</gene>
<dbReference type="PROSITE" id="PS51000">
    <property type="entry name" value="HTH_DEOR_2"/>
    <property type="match status" value="1"/>
</dbReference>
<dbReference type="InterPro" id="IPR057727">
    <property type="entry name" value="WCX_dom"/>
</dbReference>
<dbReference type="InterPro" id="IPR036390">
    <property type="entry name" value="WH_DNA-bd_sf"/>
</dbReference>
<dbReference type="Proteomes" id="UP000031366">
    <property type="component" value="Unassembled WGS sequence"/>
</dbReference>
<dbReference type="Gene3D" id="1.10.10.10">
    <property type="entry name" value="Winged helix-like DNA-binding domain superfamily/Winged helix DNA-binding domain"/>
    <property type="match status" value="1"/>
</dbReference>
<name>A0A0C1UBW5_9CLOT</name>
<dbReference type="InterPro" id="IPR036388">
    <property type="entry name" value="WH-like_DNA-bd_sf"/>
</dbReference>
<evidence type="ECO:0000313" key="4">
    <source>
        <dbReference type="EMBL" id="KIE45035.1"/>
    </source>
</evidence>
<dbReference type="STRING" id="29341.RSJ17_06395"/>
<dbReference type="GO" id="GO:0003700">
    <property type="term" value="F:DNA-binding transcription factor activity"/>
    <property type="evidence" value="ECO:0007669"/>
    <property type="project" value="InterPro"/>
</dbReference>